<evidence type="ECO:0000313" key="2">
    <source>
        <dbReference type="Proteomes" id="UP000006622"/>
    </source>
</evidence>
<dbReference type="SUPFAM" id="SSF102891">
    <property type="entry name" value="Hypothetical protein Ta1206"/>
    <property type="match status" value="1"/>
</dbReference>
<dbReference type="Pfam" id="PF08827">
    <property type="entry name" value="DUF1805"/>
    <property type="match status" value="1"/>
</dbReference>
<organism evidence="1 2">
    <name type="scientific">Methanosalsum zhilinae (strain DSM 4017 / NBRC 107636 / OCM 62 / WeN5)</name>
    <name type="common">Methanohalophilus zhilinae</name>
    <dbReference type="NCBI Taxonomy" id="679901"/>
    <lineage>
        <taxon>Archaea</taxon>
        <taxon>Methanobacteriati</taxon>
        <taxon>Methanobacteriota</taxon>
        <taxon>Stenosarchaea group</taxon>
        <taxon>Methanomicrobia</taxon>
        <taxon>Methanosarcinales</taxon>
        <taxon>Methanosarcinaceae</taxon>
        <taxon>Methanosalsum</taxon>
    </lineage>
</organism>
<protein>
    <recommendedName>
        <fullName evidence="3">DUF1805 domain-containing protein</fullName>
    </recommendedName>
</protein>
<dbReference type="EMBL" id="CP002101">
    <property type="protein sequence ID" value="AEH59966.1"/>
    <property type="molecule type" value="Genomic_DNA"/>
</dbReference>
<dbReference type="STRING" id="679901.Mzhil_0085"/>
<dbReference type="RefSeq" id="WP_013897405.1">
    <property type="nucleotide sequence ID" value="NC_015676.1"/>
</dbReference>
<accession>F7XMU9</accession>
<sequence length="95" mass="10388">MIVELIELEKGSVIGLRMEMEKAPLILIKARLGFVMCGYLDIETAEKLGDAAAVVRGVSSFEEMLDSNIANLTTSAKNLGITEKMTVRQALDKMI</sequence>
<dbReference type="InterPro" id="IPR014931">
    <property type="entry name" value="DUF1805"/>
</dbReference>
<evidence type="ECO:0008006" key="3">
    <source>
        <dbReference type="Google" id="ProtNLM"/>
    </source>
</evidence>
<dbReference type="AlphaFoldDB" id="F7XMU9"/>
<dbReference type="OrthoDB" id="120833at2157"/>
<gene>
    <name evidence="1" type="ordered locus">Mzhil_0085</name>
</gene>
<name>F7XMU9_METZD</name>
<evidence type="ECO:0000313" key="1">
    <source>
        <dbReference type="EMBL" id="AEH59966.1"/>
    </source>
</evidence>
<dbReference type="Proteomes" id="UP000006622">
    <property type="component" value="Chromosome"/>
</dbReference>
<dbReference type="HOGENOM" id="CLU_160472_2_0_2"/>
<keyword evidence="2" id="KW-1185">Reference proteome</keyword>
<reference evidence="1" key="1">
    <citation type="submission" date="2010-07" db="EMBL/GenBank/DDBJ databases">
        <title>The complete genome of Methanosalsum zhilinae DSM 4017.</title>
        <authorList>
            <consortium name="US DOE Joint Genome Institute (JGI-PGF)"/>
            <person name="Lucas S."/>
            <person name="Copeland A."/>
            <person name="Lapidus A."/>
            <person name="Glavina del Rio T."/>
            <person name="Dalin E."/>
            <person name="Tice H."/>
            <person name="Bruce D."/>
            <person name="Goodwin L."/>
            <person name="Pitluck S."/>
            <person name="Kyrpides N."/>
            <person name="Mavromatis K."/>
            <person name="Ovchinnikova G."/>
            <person name="Daligault H."/>
            <person name="Detter J.C."/>
            <person name="Han C."/>
            <person name="Tapia R."/>
            <person name="Larimer F."/>
            <person name="Land M."/>
            <person name="Hauser L."/>
            <person name="Markowitz V."/>
            <person name="Cheng J.-F."/>
            <person name="Hugenholtz P."/>
            <person name="Woyke T."/>
            <person name="Wu D."/>
            <person name="Spring S."/>
            <person name="Schueler E."/>
            <person name="Brambilla E."/>
            <person name="Klenk H.-P."/>
            <person name="Eisen J.A."/>
        </authorList>
    </citation>
    <scope>NUCLEOTIDE SEQUENCE</scope>
    <source>
        <strain evidence="1">DSM 4017</strain>
    </source>
</reference>
<proteinExistence type="predicted"/>
<dbReference type="GeneID" id="10821677"/>
<dbReference type="InterPro" id="IPR036493">
    <property type="entry name" value="YunC_sf"/>
</dbReference>
<dbReference type="Gene3D" id="3.30.1980.10">
    <property type="entry name" value="Hypothetical protein YunC"/>
    <property type="match status" value="1"/>
</dbReference>
<dbReference type="KEGG" id="mzh:Mzhil_0085"/>